<dbReference type="FunFam" id="1.25.40.10:FF:001517">
    <property type="entry name" value="Tonsoku-like protein"/>
    <property type="match status" value="1"/>
</dbReference>
<feature type="repeat" description="ANK" evidence="5">
    <location>
        <begin position="393"/>
        <end position="425"/>
    </location>
</feature>
<accession>A0A8C1LR52</accession>
<dbReference type="PRINTS" id="PR01415">
    <property type="entry name" value="ANKYRIN"/>
</dbReference>
<dbReference type="GO" id="GO:0000724">
    <property type="term" value="P:double-strand break repair via homologous recombination"/>
    <property type="evidence" value="ECO:0007669"/>
    <property type="project" value="TreeGrafter"/>
</dbReference>
<keyword evidence="7" id="KW-0472">Membrane</keyword>
<dbReference type="InterPro" id="IPR011990">
    <property type="entry name" value="TPR-like_helical_dom_sf"/>
</dbReference>
<dbReference type="PROSITE" id="PS50005">
    <property type="entry name" value="TPR"/>
    <property type="match status" value="1"/>
</dbReference>
<evidence type="ECO:0000256" key="2">
    <source>
        <dbReference type="ARBA" id="ARBA00022614"/>
    </source>
</evidence>
<feature type="repeat" description="ANK" evidence="5">
    <location>
        <begin position="357"/>
        <end position="389"/>
    </location>
</feature>
<evidence type="ECO:0008006" key="10">
    <source>
        <dbReference type="Google" id="ProtNLM"/>
    </source>
</evidence>
<dbReference type="Pfam" id="PF00023">
    <property type="entry name" value="Ank"/>
    <property type="match status" value="1"/>
</dbReference>
<proteinExistence type="predicted"/>
<reference evidence="8" key="2">
    <citation type="submission" date="2025-09" db="UniProtKB">
        <authorList>
            <consortium name="Ensembl"/>
        </authorList>
    </citation>
    <scope>IDENTIFICATION</scope>
</reference>
<dbReference type="InterPro" id="IPR002110">
    <property type="entry name" value="Ankyrin_rpt"/>
</dbReference>
<feature type="repeat" description="TPR" evidence="6">
    <location>
        <begin position="189"/>
        <end position="222"/>
    </location>
</feature>
<sequence>MHCDIDKTENKINAVLFNFLLTKKEICNGFHKNIKLKNNLLEDLYRANFNLGSIHFRNGQHSRAMRCFEQSKECARKMKDKFSESECFHSIGKVTISRHLQTATSPTSAVLAETDMVLTECVSAAAIRGCQLEQMATEVTDKFSHEAMDLSEQLGDLYCKVGCYNKALEAYQAQLVCAEVLGKPARELAVIHVSLAATYTDLRQHHRAVEQYRQELKLREGNPKEECETWLNIAVCEEETGQPMETLDQSFSAALSCAERSGLNKLQVNEDLEGYDKTVTGRRKTKRVRSQSLWCMLRFILFSCIVCSSCCSVLFVQWNRRNEKGETVLHRACIEGNLKQVQYLLDQGHPVNLRDYCGWTALHEACNYGHQEIVALLLDRGANISDPGGRDCEGVTPLHDTLNCGHFHVARLLVERGASVTVRNGKVRQTHMLHIPINK</sequence>
<keyword evidence="3" id="KW-0677">Repeat</keyword>
<keyword evidence="4" id="KW-0539">Nucleus</keyword>
<keyword evidence="7" id="KW-0812">Transmembrane</keyword>
<dbReference type="PANTHER" id="PTHR46358:SF1">
    <property type="entry name" value="TONSOKU-LIKE PROTEIN"/>
    <property type="match status" value="1"/>
</dbReference>
<dbReference type="Gene3D" id="1.25.40.10">
    <property type="entry name" value="Tetratricopeptide repeat domain"/>
    <property type="match status" value="1"/>
</dbReference>
<keyword evidence="6" id="KW-0802">TPR repeat</keyword>
<dbReference type="InterPro" id="IPR052311">
    <property type="entry name" value="MMS22L-TONSL_complex_comp"/>
</dbReference>
<evidence type="ECO:0000313" key="9">
    <source>
        <dbReference type="Proteomes" id="UP000694427"/>
    </source>
</evidence>
<keyword evidence="5" id="KW-0040">ANK repeat</keyword>
<dbReference type="Ensembl" id="ENSCCRT00010072739.1">
    <property type="protein sequence ID" value="ENSCCRP00010066011.1"/>
    <property type="gene ID" value="ENSCCRG00010028372.1"/>
</dbReference>
<evidence type="ECO:0000256" key="1">
    <source>
        <dbReference type="ARBA" id="ARBA00004123"/>
    </source>
</evidence>
<dbReference type="Gene3D" id="1.25.40.20">
    <property type="entry name" value="Ankyrin repeat-containing domain"/>
    <property type="match status" value="1"/>
</dbReference>
<keyword evidence="7" id="KW-1133">Transmembrane helix</keyword>
<name>A0A8C1LR52_CYPCA</name>
<organism evidence="8 9">
    <name type="scientific">Cyprinus carpio</name>
    <name type="common">Common carp</name>
    <dbReference type="NCBI Taxonomy" id="7962"/>
    <lineage>
        <taxon>Eukaryota</taxon>
        <taxon>Metazoa</taxon>
        <taxon>Chordata</taxon>
        <taxon>Craniata</taxon>
        <taxon>Vertebrata</taxon>
        <taxon>Euteleostomi</taxon>
        <taxon>Actinopterygii</taxon>
        <taxon>Neopterygii</taxon>
        <taxon>Teleostei</taxon>
        <taxon>Ostariophysi</taxon>
        <taxon>Cypriniformes</taxon>
        <taxon>Cyprinidae</taxon>
        <taxon>Cyprininae</taxon>
        <taxon>Cyprinus</taxon>
    </lineage>
</organism>
<keyword evidence="9" id="KW-1185">Reference proteome</keyword>
<dbReference type="PANTHER" id="PTHR46358">
    <property type="entry name" value="TONSOKU-LIKE PROTEIN"/>
    <property type="match status" value="1"/>
</dbReference>
<evidence type="ECO:0000313" key="8">
    <source>
        <dbReference type="Ensembl" id="ENSCCRP00010066011.1"/>
    </source>
</evidence>
<feature type="transmembrane region" description="Helical" evidence="7">
    <location>
        <begin position="296"/>
        <end position="316"/>
    </location>
</feature>
<dbReference type="InterPro" id="IPR036770">
    <property type="entry name" value="Ankyrin_rpt-contain_sf"/>
</dbReference>
<comment type="subcellular location">
    <subcellularLocation>
        <location evidence="1">Nucleus</location>
    </subcellularLocation>
</comment>
<dbReference type="GO" id="GO:0043596">
    <property type="term" value="C:nuclear replication fork"/>
    <property type="evidence" value="ECO:0007669"/>
    <property type="project" value="TreeGrafter"/>
</dbReference>
<dbReference type="Pfam" id="PF13424">
    <property type="entry name" value="TPR_12"/>
    <property type="match status" value="1"/>
</dbReference>
<evidence type="ECO:0000256" key="5">
    <source>
        <dbReference type="PROSITE-ProRule" id="PRU00023"/>
    </source>
</evidence>
<dbReference type="Proteomes" id="UP000694427">
    <property type="component" value="Unplaced"/>
</dbReference>
<reference evidence="8" key="1">
    <citation type="submission" date="2025-08" db="UniProtKB">
        <authorList>
            <consortium name="Ensembl"/>
        </authorList>
    </citation>
    <scope>IDENTIFICATION</scope>
</reference>
<protein>
    <recommendedName>
        <fullName evidence="10">Tonsoku-like protein</fullName>
    </recommendedName>
</protein>
<evidence type="ECO:0000256" key="4">
    <source>
        <dbReference type="ARBA" id="ARBA00023242"/>
    </source>
</evidence>
<dbReference type="Pfam" id="PF12796">
    <property type="entry name" value="Ank_2"/>
    <property type="match status" value="1"/>
</dbReference>
<evidence type="ECO:0000256" key="6">
    <source>
        <dbReference type="PROSITE-ProRule" id="PRU00339"/>
    </source>
</evidence>
<feature type="repeat" description="ANK" evidence="5">
    <location>
        <begin position="324"/>
        <end position="356"/>
    </location>
</feature>
<dbReference type="SMART" id="SM00028">
    <property type="entry name" value="TPR"/>
    <property type="match status" value="3"/>
</dbReference>
<dbReference type="AlphaFoldDB" id="A0A8C1LR52"/>
<dbReference type="GO" id="GO:0031297">
    <property type="term" value="P:replication fork processing"/>
    <property type="evidence" value="ECO:0007669"/>
    <property type="project" value="TreeGrafter"/>
</dbReference>
<dbReference type="SUPFAM" id="SSF48452">
    <property type="entry name" value="TPR-like"/>
    <property type="match status" value="1"/>
</dbReference>
<dbReference type="PROSITE" id="PS50297">
    <property type="entry name" value="ANK_REP_REGION"/>
    <property type="match status" value="3"/>
</dbReference>
<evidence type="ECO:0000256" key="3">
    <source>
        <dbReference type="ARBA" id="ARBA00022737"/>
    </source>
</evidence>
<keyword evidence="2" id="KW-0433">Leucine-rich repeat</keyword>
<dbReference type="SUPFAM" id="SSF48403">
    <property type="entry name" value="Ankyrin repeat"/>
    <property type="match status" value="1"/>
</dbReference>
<evidence type="ECO:0000256" key="7">
    <source>
        <dbReference type="SAM" id="Phobius"/>
    </source>
</evidence>
<dbReference type="SMART" id="SM00248">
    <property type="entry name" value="ANK"/>
    <property type="match status" value="3"/>
</dbReference>
<dbReference type="Pfam" id="PF13181">
    <property type="entry name" value="TPR_8"/>
    <property type="match status" value="1"/>
</dbReference>
<dbReference type="InterPro" id="IPR019734">
    <property type="entry name" value="TPR_rpt"/>
</dbReference>
<dbReference type="PROSITE" id="PS50088">
    <property type="entry name" value="ANK_REPEAT"/>
    <property type="match status" value="3"/>
</dbReference>